<sequence length="304" mass="34319">MGKKDCTSYEPYLQWIRARAIQLKIPYPHHDPIKPAPLKTPYLLLDDKEELQATLERVKKERNAWKDKAQVLEMENEELQRQLKDLLTAASRQQIHFKLTHNYNTRANYKRRMEITDNENRELKAQVDRLSAMVETLIANQAAQAAQLQTAQAQVAEAQDAQIQAQARASEMRNQMLTARLQAEEAQARAQVHNSGQTSAQNQTTAAPVTTVIASEIHAVPVTSVTITASRPWEILRDLNQDRYQQEFVPSNAPAGSAMSPAEDEKEDLISLSRSNTEVSIPQRVKKVDIQKLQGISCCSLSIQ</sequence>
<evidence type="ECO:0000313" key="3">
    <source>
        <dbReference type="Proteomes" id="UP001058974"/>
    </source>
</evidence>
<evidence type="ECO:0000256" key="1">
    <source>
        <dbReference type="SAM" id="Coils"/>
    </source>
</evidence>
<feature type="coiled-coil region" evidence="1">
    <location>
        <begin position="48"/>
        <end position="189"/>
    </location>
</feature>
<protein>
    <submittedName>
        <fullName evidence="2">Uncharacterized protein</fullName>
    </submittedName>
</protein>
<organism evidence="2 3">
    <name type="scientific">Pisum sativum</name>
    <name type="common">Garden pea</name>
    <name type="synonym">Lathyrus oleraceus</name>
    <dbReference type="NCBI Taxonomy" id="3888"/>
    <lineage>
        <taxon>Eukaryota</taxon>
        <taxon>Viridiplantae</taxon>
        <taxon>Streptophyta</taxon>
        <taxon>Embryophyta</taxon>
        <taxon>Tracheophyta</taxon>
        <taxon>Spermatophyta</taxon>
        <taxon>Magnoliopsida</taxon>
        <taxon>eudicotyledons</taxon>
        <taxon>Gunneridae</taxon>
        <taxon>Pentapetalae</taxon>
        <taxon>rosids</taxon>
        <taxon>fabids</taxon>
        <taxon>Fabales</taxon>
        <taxon>Fabaceae</taxon>
        <taxon>Papilionoideae</taxon>
        <taxon>50 kb inversion clade</taxon>
        <taxon>NPAAA clade</taxon>
        <taxon>Hologalegina</taxon>
        <taxon>IRL clade</taxon>
        <taxon>Fabeae</taxon>
        <taxon>Lathyrus</taxon>
    </lineage>
</organism>
<keyword evidence="3" id="KW-1185">Reference proteome</keyword>
<dbReference type="Proteomes" id="UP001058974">
    <property type="component" value="Chromosome 1"/>
</dbReference>
<gene>
    <name evidence="2" type="ORF">KIW84_012885</name>
</gene>
<dbReference type="EMBL" id="JAMSHJ010000001">
    <property type="protein sequence ID" value="KAI5444425.1"/>
    <property type="molecule type" value="Genomic_DNA"/>
</dbReference>
<dbReference type="AlphaFoldDB" id="A0A9D5BIW9"/>
<reference evidence="2 3" key="1">
    <citation type="journal article" date="2022" name="Nat. Genet.">
        <title>Improved pea reference genome and pan-genome highlight genomic features and evolutionary characteristics.</title>
        <authorList>
            <person name="Yang T."/>
            <person name="Liu R."/>
            <person name="Luo Y."/>
            <person name="Hu S."/>
            <person name="Wang D."/>
            <person name="Wang C."/>
            <person name="Pandey M.K."/>
            <person name="Ge S."/>
            <person name="Xu Q."/>
            <person name="Li N."/>
            <person name="Li G."/>
            <person name="Huang Y."/>
            <person name="Saxena R.K."/>
            <person name="Ji Y."/>
            <person name="Li M."/>
            <person name="Yan X."/>
            <person name="He Y."/>
            <person name="Liu Y."/>
            <person name="Wang X."/>
            <person name="Xiang C."/>
            <person name="Varshney R.K."/>
            <person name="Ding H."/>
            <person name="Gao S."/>
            <person name="Zong X."/>
        </authorList>
    </citation>
    <scope>NUCLEOTIDE SEQUENCE [LARGE SCALE GENOMIC DNA]</scope>
    <source>
        <strain evidence="2 3">cv. Zhongwan 6</strain>
    </source>
</reference>
<keyword evidence="1" id="KW-0175">Coiled coil</keyword>
<evidence type="ECO:0000313" key="2">
    <source>
        <dbReference type="EMBL" id="KAI5444425.1"/>
    </source>
</evidence>
<name>A0A9D5BIW9_PEA</name>
<proteinExistence type="predicted"/>
<accession>A0A9D5BIW9</accession>
<dbReference type="Gramene" id="Psat01G0288500-T1">
    <property type="protein sequence ID" value="KAI5444425.1"/>
    <property type="gene ID" value="KIW84_012885"/>
</dbReference>
<comment type="caution">
    <text evidence="2">The sequence shown here is derived from an EMBL/GenBank/DDBJ whole genome shotgun (WGS) entry which is preliminary data.</text>
</comment>